<evidence type="ECO:0000313" key="4">
    <source>
        <dbReference type="Proteomes" id="UP000075604"/>
    </source>
</evidence>
<dbReference type="GO" id="GO:0016491">
    <property type="term" value="F:oxidoreductase activity"/>
    <property type="evidence" value="ECO:0007669"/>
    <property type="project" value="UniProtKB-KW"/>
</dbReference>
<organism evidence="3 4">
    <name type="scientific">Sorangium cellulosum</name>
    <name type="common">Polyangium cellulosum</name>
    <dbReference type="NCBI Taxonomy" id="56"/>
    <lineage>
        <taxon>Bacteria</taxon>
        <taxon>Pseudomonadati</taxon>
        <taxon>Myxococcota</taxon>
        <taxon>Polyangia</taxon>
        <taxon>Polyangiales</taxon>
        <taxon>Polyangiaceae</taxon>
        <taxon>Sorangium</taxon>
    </lineage>
</organism>
<accession>A0A150P403</accession>
<evidence type="ECO:0000256" key="2">
    <source>
        <dbReference type="ARBA" id="ARBA00023002"/>
    </source>
</evidence>
<evidence type="ECO:0000313" key="3">
    <source>
        <dbReference type="EMBL" id="KYF50412.1"/>
    </source>
</evidence>
<dbReference type="AlphaFoldDB" id="A0A150P403"/>
<dbReference type="PANTHER" id="PTHR24320">
    <property type="entry name" value="RETINOL DEHYDROGENASE"/>
    <property type="match status" value="1"/>
</dbReference>
<name>A0A150P403_SORCE</name>
<dbReference type="EMBL" id="JELX01004086">
    <property type="protein sequence ID" value="KYF50412.1"/>
    <property type="molecule type" value="Genomic_DNA"/>
</dbReference>
<dbReference type="InterPro" id="IPR020904">
    <property type="entry name" value="Sc_DH/Rdtase_CS"/>
</dbReference>
<dbReference type="Proteomes" id="UP000075604">
    <property type="component" value="Unassembled WGS sequence"/>
</dbReference>
<comment type="caution">
    <text evidence="3">The sequence shown here is derived from an EMBL/GenBank/DDBJ whole genome shotgun (WGS) entry which is preliminary data.</text>
</comment>
<dbReference type="Pfam" id="PF00106">
    <property type="entry name" value="adh_short"/>
    <property type="match status" value="1"/>
</dbReference>
<sequence length="283" mass="31866">MNTTGHDKIALITGANHGIGLELTRRLLSEGFQVVALNRSGFPEDDPLLRESLERRRLRVHTADLSDFEGLRRALGAIKASEDRIDVLFNNAGGSVPELTFSRQGRELHFELQTVAPYVIAMELRELLRRGSLKTVVNTSSNAFDMTRRFDPDALERPASFRQLFGPYATSKLALSLWTREVAPLLEKDGIKIRSVDPGGNNTLRKGKRSGLPFFVQTLMRLFFPPPTRGASRLYEGAFGAHRELSGVYLRKDRAMDLPFREHGPRVLEKVRSIYEREFTASG</sequence>
<dbReference type="PRINTS" id="PR00081">
    <property type="entry name" value="GDHRDH"/>
</dbReference>
<dbReference type="PANTHER" id="PTHR24320:SF148">
    <property type="entry name" value="NAD(P)-BINDING ROSSMANN-FOLD SUPERFAMILY PROTEIN"/>
    <property type="match status" value="1"/>
</dbReference>
<comment type="similarity">
    <text evidence="1">Belongs to the short-chain dehydrogenases/reductases (SDR) family.</text>
</comment>
<evidence type="ECO:0000256" key="1">
    <source>
        <dbReference type="ARBA" id="ARBA00006484"/>
    </source>
</evidence>
<dbReference type="InterPro" id="IPR002347">
    <property type="entry name" value="SDR_fam"/>
</dbReference>
<protein>
    <submittedName>
        <fullName evidence="3">Short-chain dehydrogenase</fullName>
    </submittedName>
</protein>
<dbReference type="Gene3D" id="3.40.50.720">
    <property type="entry name" value="NAD(P)-binding Rossmann-like Domain"/>
    <property type="match status" value="1"/>
</dbReference>
<reference evidence="3 4" key="1">
    <citation type="submission" date="2014-02" db="EMBL/GenBank/DDBJ databases">
        <title>The small core and large imbalanced accessory genome model reveals a collaborative survival strategy of Sorangium cellulosum strains in nature.</title>
        <authorList>
            <person name="Han K."/>
            <person name="Peng R."/>
            <person name="Blom J."/>
            <person name="Li Y.-Z."/>
        </authorList>
    </citation>
    <scope>NUCLEOTIDE SEQUENCE [LARGE SCALE GENOMIC DNA]</scope>
    <source>
        <strain evidence="3 4">So0157-18</strain>
    </source>
</reference>
<dbReference type="PROSITE" id="PS00061">
    <property type="entry name" value="ADH_SHORT"/>
    <property type="match status" value="1"/>
</dbReference>
<proteinExistence type="inferred from homology"/>
<dbReference type="SUPFAM" id="SSF51735">
    <property type="entry name" value="NAD(P)-binding Rossmann-fold domains"/>
    <property type="match status" value="1"/>
</dbReference>
<gene>
    <name evidence="3" type="ORF">BE04_26555</name>
</gene>
<keyword evidence="2" id="KW-0560">Oxidoreductase</keyword>
<dbReference type="InterPro" id="IPR036291">
    <property type="entry name" value="NAD(P)-bd_dom_sf"/>
</dbReference>